<evidence type="ECO:0000259" key="1">
    <source>
        <dbReference type="Pfam" id="PF24410"/>
    </source>
</evidence>
<dbReference type="EMBL" id="CP109495">
    <property type="protein sequence ID" value="WUX53145.1"/>
    <property type="molecule type" value="Genomic_DNA"/>
</dbReference>
<dbReference type="Pfam" id="PF24410">
    <property type="entry name" value="wHTH-HSP90_Na-assoc"/>
    <property type="match status" value="5"/>
</dbReference>
<feature type="domain" description="wHTH-Hsp90 Na associated" evidence="1">
    <location>
        <begin position="355"/>
        <end position="382"/>
    </location>
</feature>
<name>A0ABZ2A358_STRNV</name>
<feature type="domain" description="wHTH-Hsp90 Na associated" evidence="1">
    <location>
        <begin position="148"/>
        <end position="198"/>
    </location>
</feature>
<feature type="domain" description="wHTH-Hsp90 Na associated" evidence="1">
    <location>
        <begin position="203"/>
        <end position="256"/>
    </location>
</feature>
<dbReference type="Proteomes" id="UP001432209">
    <property type="component" value="Chromosome"/>
</dbReference>
<dbReference type="InterPro" id="IPR056507">
    <property type="entry name" value="wHTH-HSP90_Na-assoc"/>
</dbReference>
<accession>A0ABZ2A358</accession>
<evidence type="ECO:0000313" key="2">
    <source>
        <dbReference type="EMBL" id="WUX53145.1"/>
    </source>
</evidence>
<proteinExistence type="predicted"/>
<keyword evidence="3" id="KW-1185">Reference proteome</keyword>
<organism evidence="2 3">
    <name type="scientific">Streptomyces niveus</name>
    <name type="common">Streptomyces spheroides</name>
    <dbReference type="NCBI Taxonomy" id="193462"/>
    <lineage>
        <taxon>Bacteria</taxon>
        <taxon>Bacillati</taxon>
        <taxon>Actinomycetota</taxon>
        <taxon>Actinomycetes</taxon>
        <taxon>Kitasatosporales</taxon>
        <taxon>Streptomycetaceae</taxon>
        <taxon>Streptomyces</taxon>
    </lineage>
</organism>
<sequence>MPRKPEPAAPESQDPDDVLIASRNLNGRYPWQDPAEQVPYGRVLLIAAALKWRPADVLTRLGALGYADIQRSDGPWPDAVEPDDASLITGVDRRFGALPVDVDTTLSLRQTVVSAALANRAPAEAARRMTALGFQVGTGARPLPESANPRDVMLIRKDRRGEWFDWGDEVPASHVLEVAQELSCSPHFAAERLIALGLRLPYTPEPGDERLLKYADTPGGGWISRWGCAPVAHILDVARETGRSHADLVERLAVLGCQRPDGNIPDAPEPDDFVLLSENLDGRTPWLTKNNVVGLQLRHILRASLVTGRSPAQVTERLTTLGHWLHERAVLPETAEEADIRLLAAVTSSYLDIIGLENVLRTASLTGRSPADVARRMTELGYWLSEEKVTYPEVRPEVRAG</sequence>
<reference evidence="2" key="1">
    <citation type="submission" date="2022-10" db="EMBL/GenBank/DDBJ databases">
        <title>The complete genomes of actinobacterial strains from the NBC collection.</title>
        <authorList>
            <person name="Joergensen T.S."/>
            <person name="Alvarez Arevalo M."/>
            <person name="Sterndorff E.B."/>
            <person name="Faurdal D."/>
            <person name="Vuksanovic O."/>
            <person name="Mourched A.-S."/>
            <person name="Charusanti P."/>
            <person name="Shaw S."/>
            <person name="Blin K."/>
            <person name="Weber T."/>
        </authorList>
    </citation>
    <scope>NUCLEOTIDE SEQUENCE</scope>
    <source>
        <strain evidence="2">NBC_01432</strain>
    </source>
</reference>
<feature type="domain" description="wHTH-Hsp90 Na associated" evidence="1">
    <location>
        <begin position="268"/>
        <end position="322"/>
    </location>
</feature>
<gene>
    <name evidence="2" type="ORF">OG442_17215</name>
</gene>
<feature type="domain" description="wHTH-Hsp90 Na associated" evidence="1">
    <location>
        <begin position="14"/>
        <end position="66"/>
    </location>
</feature>
<dbReference type="RefSeq" id="WP_329076767.1">
    <property type="nucleotide sequence ID" value="NZ_CP109495.1"/>
</dbReference>
<evidence type="ECO:0000313" key="3">
    <source>
        <dbReference type="Proteomes" id="UP001432209"/>
    </source>
</evidence>
<protein>
    <recommendedName>
        <fullName evidence="1">wHTH-Hsp90 Na associated domain-containing protein</fullName>
    </recommendedName>
</protein>